<sequence length="128" mass="15114">MDLNIRLQILKDADQISLENYDAIIKVIEIFERELNIKLTEENGAMFITHLAIAFERIKKGEMVEDINDTIYEEIKNSSRFTSSEKFLELLEKELNIEIPESEKTFIMMHLCVLFESENIQFNNTCKY</sequence>
<evidence type="ECO:0000259" key="4">
    <source>
        <dbReference type="PROSITE" id="PS51372"/>
    </source>
</evidence>
<dbReference type="Pfam" id="PF00874">
    <property type="entry name" value="PRD"/>
    <property type="match status" value="1"/>
</dbReference>
<keyword evidence="6" id="KW-1185">Reference proteome</keyword>
<evidence type="ECO:0000256" key="2">
    <source>
        <dbReference type="ARBA" id="ARBA00023015"/>
    </source>
</evidence>
<protein>
    <submittedName>
        <fullName evidence="5">PRD domain-containing protein</fullName>
    </submittedName>
</protein>
<dbReference type="Gene3D" id="1.10.1790.10">
    <property type="entry name" value="PRD domain"/>
    <property type="match status" value="1"/>
</dbReference>
<dbReference type="SUPFAM" id="SSF63520">
    <property type="entry name" value="PTS-regulatory domain, PRD"/>
    <property type="match status" value="1"/>
</dbReference>
<accession>A0A4R7KQA9</accession>
<dbReference type="PANTHER" id="PTHR30185:SF18">
    <property type="entry name" value="TRANSCRIPTIONAL REGULATOR MTLR"/>
    <property type="match status" value="1"/>
</dbReference>
<dbReference type="InterPro" id="IPR050661">
    <property type="entry name" value="BglG_antiterminators"/>
</dbReference>
<evidence type="ECO:0000313" key="5">
    <source>
        <dbReference type="EMBL" id="TDT61329.1"/>
    </source>
</evidence>
<evidence type="ECO:0000313" key="6">
    <source>
        <dbReference type="Proteomes" id="UP000295325"/>
    </source>
</evidence>
<keyword evidence="2" id="KW-0805">Transcription regulation</keyword>
<name>A0A4R7KQA9_9CLOT</name>
<reference evidence="5 6" key="1">
    <citation type="submission" date="2019-03" db="EMBL/GenBank/DDBJ databases">
        <title>Genomic Encyclopedia of Type Strains, Phase IV (KMG-IV): sequencing the most valuable type-strain genomes for metagenomic binning, comparative biology and taxonomic classification.</title>
        <authorList>
            <person name="Goeker M."/>
        </authorList>
    </citation>
    <scope>NUCLEOTIDE SEQUENCE [LARGE SCALE GENOMIC DNA]</scope>
    <source>
        <strain evidence="5 6">DSM 24455</strain>
    </source>
</reference>
<dbReference type="InterPro" id="IPR011608">
    <property type="entry name" value="PRD"/>
</dbReference>
<keyword evidence="3" id="KW-0804">Transcription</keyword>
<evidence type="ECO:0000256" key="3">
    <source>
        <dbReference type="ARBA" id="ARBA00023163"/>
    </source>
</evidence>
<dbReference type="GO" id="GO:0006355">
    <property type="term" value="P:regulation of DNA-templated transcription"/>
    <property type="evidence" value="ECO:0007669"/>
    <property type="project" value="InterPro"/>
</dbReference>
<dbReference type="OrthoDB" id="3192572at2"/>
<gene>
    <name evidence="5" type="ORF">EDD71_10754</name>
</gene>
<dbReference type="Proteomes" id="UP000295325">
    <property type="component" value="Unassembled WGS sequence"/>
</dbReference>
<organism evidence="5 6">
    <name type="scientific">Fonticella tunisiensis</name>
    <dbReference type="NCBI Taxonomy" id="1096341"/>
    <lineage>
        <taxon>Bacteria</taxon>
        <taxon>Bacillati</taxon>
        <taxon>Bacillota</taxon>
        <taxon>Clostridia</taxon>
        <taxon>Eubacteriales</taxon>
        <taxon>Clostridiaceae</taxon>
        <taxon>Fonticella</taxon>
    </lineage>
</organism>
<keyword evidence="1" id="KW-0677">Repeat</keyword>
<feature type="domain" description="PRD" evidence="4">
    <location>
        <begin position="15"/>
        <end position="121"/>
    </location>
</feature>
<comment type="caution">
    <text evidence="5">The sequence shown here is derived from an EMBL/GenBank/DDBJ whole genome shotgun (WGS) entry which is preliminary data.</text>
</comment>
<evidence type="ECO:0000256" key="1">
    <source>
        <dbReference type="ARBA" id="ARBA00022737"/>
    </source>
</evidence>
<dbReference type="PROSITE" id="PS51372">
    <property type="entry name" value="PRD_2"/>
    <property type="match status" value="1"/>
</dbReference>
<proteinExistence type="predicted"/>
<dbReference type="PANTHER" id="PTHR30185">
    <property type="entry name" value="CRYPTIC BETA-GLUCOSIDE BGL OPERON ANTITERMINATOR"/>
    <property type="match status" value="1"/>
</dbReference>
<dbReference type="InterPro" id="IPR036634">
    <property type="entry name" value="PRD_sf"/>
</dbReference>
<dbReference type="RefSeq" id="WP_133627808.1">
    <property type="nucleotide sequence ID" value="NZ_SOAZ01000007.1"/>
</dbReference>
<dbReference type="EMBL" id="SOAZ01000007">
    <property type="protein sequence ID" value="TDT61329.1"/>
    <property type="molecule type" value="Genomic_DNA"/>
</dbReference>
<dbReference type="AlphaFoldDB" id="A0A4R7KQA9"/>